<accession>A0ACD3YY51</accession>
<evidence type="ECO:0000313" key="2">
    <source>
        <dbReference type="Proteomes" id="UP000830768"/>
    </source>
</evidence>
<dbReference type="EMBL" id="CP090032">
    <property type="protein sequence ID" value="UPK92793.1"/>
    <property type="molecule type" value="Genomic_DNA"/>
</dbReference>
<evidence type="ECO:0000313" key="1">
    <source>
        <dbReference type="EMBL" id="UPK92793.1"/>
    </source>
</evidence>
<name>A0ACD3YY51_FUSSC</name>
<organism evidence="1 2">
    <name type="scientific">Fusarium solani subsp. cucurbitae</name>
    <name type="common">Neocosmosporum cucurbitae</name>
    <dbReference type="NCBI Taxonomy" id="2747967"/>
    <lineage>
        <taxon>Eukaryota</taxon>
        <taxon>Fungi</taxon>
        <taxon>Dikarya</taxon>
        <taxon>Ascomycota</taxon>
        <taxon>Pezizomycotina</taxon>
        <taxon>Sordariomycetes</taxon>
        <taxon>Hypocreomycetidae</taxon>
        <taxon>Hypocreales</taxon>
        <taxon>Nectriaceae</taxon>
        <taxon>Fusarium</taxon>
        <taxon>Fusarium solani species complex</taxon>
    </lineage>
</organism>
<gene>
    <name evidence="1" type="ORF">LCI18_003728</name>
</gene>
<protein>
    <submittedName>
        <fullName evidence="1">Uncharacterized protein</fullName>
    </submittedName>
</protein>
<dbReference type="Proteomes" id="UP000830768">
    <property type="component" value="Chromosome 3"/>
</dbReference>
<sequence length="457" mass="50294">MRIVIIGAGISGCAVYLQLRKHLKGDAHITIYEAYDTARDATAENREQGPTHSSTLIVGGGLAIAPNGLGVLRRLDDDLLRDITRNGYITSHSNLKDKNGNVLMRMEPGLVSDMYSVACSRHSLWRCLRDRIPDDHIINKRVLGVTANSEGKNIVRFVDGSDPVDADLVIGADGVRSIAKEALFPDAKENPYPPNYEGLVGIGGFVPADDVRESVGKGSINFVFGGSGFFGYFFSDSSPSDAERDSPSHVCEPGASLAWWSTYETKECPDPKSLEMDDVMRQLRERHGQWKDPVVQSVLKSAHIQNMYPTWTSPELPTWERHGVVLLGDAAHALPPTSGQGASQALEDCEAFALFLAYHLNDRSEQDDFSNDVSLKQAINKAAKLYMDLRQPRVRGILKAAQKMQNSKRTMGAIQEYAMYTSMKVIGFFPSLATKPTRMVIEYNVAEEVARVLGAES</sequence>
<proteinExistence type="predicted"/>
<reference evidence="1" key="1">
    <citation type="submission" date="2021-11" db="EMBL/GenBank/DDBJ databases">
        <title>Fusarium solani-melongenae Genome sequencing and assembly.</title>
        <authorList>
            <person name="Xie S."/>
            <person name="Huang L."/>
            <person name="Zhang X."/>
        </authorList>
    </citation>
    <scope>NUCLEOTIDE SEQUENCE</scope>
    <source>
        <strain evidence="1">CRI 24-3</strain>
    </source>
</reference>
<keyword evidence="2" id="KW-1185">Reference proteome</keyword>